<protein>
    <submittedName>
        <fullName evidence="3">Putative membrane protein</fullName>
    </submittedName>
</protein>
<evidence type="ECO:0000313" key="4">
    <source>
        <dbReference type="Proteomes" id="UP000584374"/>
    </source>
</evidence>
<gene>
    <name evidence="3" type="ORF">BJ970_003538</name>
</gene>
<name>A0A840Q5V8_9PSEU</name>
<dbReference type="Pfam" id="PF09851">
    <property type="entry name" value="SHOCT"/>
    <property type="match status" value="1"/>
</dbReference>
<evidence type="ECO:0000256" key="1">
    <source>
        <dbReference type="SAM" id="Phobius"/>
    </source>
</evidence>
<keyword evidence="1" id="KW-1133">Transmembrane helix</keyword>
<proteinExistence type="predicted"/>
<accession>A0A840Q5V8</accession>
<reference evidence="3 4" key="1">
    <citation type="submission" date="2020-08" db="EMBL/GenBank/DDBJ databases">
        <title>Sequencing the genomes of 1000 actinobacteria strains.</title>
        <authorList>
            <person name="Klenk H.-P."/>
        </authorList>
    </citation>
    <scope>NUCLEOTIDE SEQUENCE [LARGE SCALE GENOMIC DNA]</scope>
    <source>
        <strain evidence="3 4">DSM 45584</strain>
    </source>
</reference>
<evidence type="ECO:0000313" key="3">
    <source>
        <dbReference type="EMBL" id="MBB5156004.1"/>
    </source>
</evidence>
<dbReference type="Proteomes" id="UP000584374">
    <property type="component" value="Unassembled WGS sequence"/>
</dbReference>
<organism evidence="3 4">
    <name type="scientific">Saccharopolyspora phatthalungensis</name>
    <dbReference type="NCBI Taxonomy" id="664693"/>
    <lineage>
        <taxon>Bacteria</taxon>
        <taxon>Bacillati</taxon>
        <taxon>Actinomycetota</taxon>
        <taxon>Actinomycetes</taxon>
        <taxon>Pseudonocardiales</taxon>
        <taxon>Pseudonocardiaceae</taxon>
        <taxon>Saccharopolyspora</taxon>
    </lineage>
</organism>
<dbReference type="EMBL" id="JACHIW010000001">
    <property type="protein sequence ID" value="MBB5156004.1"/>
    <property type="molecule type" value="Genomic_DNA"/>
</dbReference>
<dbReference type="InterPro" id="IPR018649">
    <property type="entry name" value="SHOCT"/>
</dbReference>
<sequence>MTAMMWGYGPGMAWMVFMPLVWLVLVGLIVWAVVWLVRGGLRGAGNHDRRDTPEETLDRRFAAGEIDEETYRQAREALTQRHRAPPR</sequence>
<keyword evidence="1" id="KW-0472">Membrane</keyword>
<keyword evidence="1" id="KW-0812">Transmembrane</keyword>
<feature type="domain" description="SHOCT" evidence="2">
    <location>
        <begin position="53"/>
        <end position="78"/>
    </location>
</feature>
<dbReference type="AlphaFoldDB" id="A0A840Q5V8"/>
<comment type="caution">
    <text evidence="3">The sequence shown here is derived from an EMBL/GenBank/DDBJ whole genome shotgun (WGS) entry which is preliminary data.</text>
</comment>
<keyword evidence="4" id="KW-1185">Reference proteome</keyword>
<evidence type="ECO:0000259" key="2">
    <source>
        <dbReference type="Pfam" id="PF09851"/>
    </source>
</evidence>
<feature type="transmembrane region" description="Helical" evidence="1">
    <location>
        <begin position="12"/>
        <end position="37"/>
    </location>
</feature>